<feature type="binding site" evidence="5">
    <location>
        <position position="158"/>
    </location>
    <ligand>
        <name>Mg(2+)</name>
        <dbReference type="ChEBI" id="CHEBI:18420"/>
    </ligand>
</feature>
<evidence type="ECO:0000313" key="7">
    <source>
        <dbReference type="EMBL" id="CCX16337.1"/>
    </source>
</evidence>
<dbReference type="GO" id="GO:0006107">
    <property type="term" value="P:oxaloacetate metabolic process"/>
    <property type="evidence" value="ECO:0007669"/>
    <property type="project" value="TreeGrafter"/>
</dbReference>
<feature type="domain" description="HpcH/HpaI aldolase/citrate lyase" evidence="6">
    <location>
        <begin position="11"/>
        <end position="228"/>
    </location>
</feature>
<dbReference type="PANTHER" id="PTHR32308:SF0">
    <property type="entry name" value="HPCH_HPAI ALDOLASE_CITRATE LYASE DOMAIN-CONTAINING PROTEIN"/>
    <property type="match status" value="1"/>
</dbReference>
<dbReference type="GO" id="GO:0000287">
    <property type="term" value="F:magnesium ion binding"/>
    <property type="evidence" value="ECO:0007669"/>
    <property type="project" value="TreeGrafter"/>
</dbReference>
<keyword evidence="3 5" id="KW-0460">Magnesium</keyword>
<proteinExistence type="predicted"/>
<evidence type="ECO:0000256" key="1">
    <source>
        <dbReference type="ARBA" id="ARBA00001946"/>
    </source>
</evidence>
<feature type="binding site" evidence="5">
    <location>
        <position position="131"/>
    </location>
    <ligand>
        <name>Mg(2+)</name>
        <dbReference type="ChEBI" id="CHEBI:18420"/>
    </ligand>
</feature>
<organism evidence="7 8">
    <name type="scientific">Pyronema omphalodes (strain CBS 100304)</name>
    <name type="common">Pyronema confluens</name>
    <dbReference type="NCBI Taxonomy" id="1076935"/>
    <lineage>
        <taxon>Eukaryota</taxon>
        <taxon>Fungi</taxon>
        <taxon>Dikarya</taxon>
        <taxon>Ascomycota</taxon>
        <taxon>Pezizomycotina</taxon>
        <taxon>Pezizomycetes</taxon>
        <taxon>Pezizales</taxon>
        <taxon>Pyronemataceae</taxon>
        <taxon>Pyronema</taxon>
    </lineage>
</organism>
<keyword evidence="8" id="KW-1185">Reference proteome</keyword>
<evidence type="ECO:0000256" key="5">
    <source>
        <dbReference type="PIRSR" id="PIRSR015582-2"/>
    </source>
</evidence>
<dbReference type="InterPro" id="IPR005000">
    <property type="entry name" value="Aldolase/citrate-lyase_domain"/>
</dbReference>
<dbReference type="Proteomes" id="UP000018144">
    <property type="component" value="Unassembled WGS sequence"/>
</dbReference>
<feature type="binding site" evidence="4">
    <location>
        <position position="73"/>
    </location>
    <ligand>
        <name>substrate</name>
    </ligand>
</feature>
<comment type="cofactor">
    <cofactor evidence="1">
        <name>Mg(2+)</name>
        <dbReference type="ChEBI" id="CHEBI:18420"/>
    </cofactor>
</comment>
<accession>U4LAB8</accession>
<dbReference type="Gene3D" id="3.20.20.60">
    <property type="entry name" value="Phosphoenolpyruvate-binding domains"/>
    <property type="match status" value="1"/>
</dbReference>
<evidence type="ECO:0000259" key="6">
    <source>
        <dbReference type="Pfam" id="PF03328"/>
    </source>
</evidence>
<evidence type="ECO:0000256" key="3">
    <source>
        <dbReference type="ARBA" id="ARBA00022842"/>
    </source>
</evidence>
<protein>
    <submittedName>
        <fullName evidence="7">Similar to Citrate lyase subunit beta-like protein, mitochondrial acc. no. Q8N0X4</fullName>
    </submittedName>
</protein>
<dbReference type="OMA" id="AWLFCPA"/>
<evidence type="ECO:0000256" key="4">
    <source>
        <dbReference type="PIRSR" id="PIRSR015582-1"/>
    </source>
</evidence>
<dbReference type="eggNOG" id="ENOG502QQPK">
    <property type="taxonomic scope" value="Eukaryota"/>
</dbReference>
<dbReference type="STRING" id="1076935.U4LAB8"/>
<dbReference type="SUPFAM" id="SSF51621">
    <property type="entry name" value="Phosphoenolpyruvate/pyruvate domain"/>
    <property type="match status" value="1"/>
</dbReference>
<dbReference type="InterPro" id="IPR011206">
    <property type="entry name" value="Citrate_lyase_beta/mcl1/mcl2"/>
</dbReference>
<dbReference type="EMBL" id="HF936378">
    <property type="protein sequence ID" value="CCX16337.1"/>
    <property type="molecule type" value="Genomic_DNA"/>
</dbReference>
<dbReference type="OrthoDB" id="1773at2759"/>
<feature type="binding site" evidence="4">
    <location>
        <position position="131"/>
    </location>
    <ligand>
        <name>substrate</name>
    </ligand>
</feature>
<dbReference type="PANTHER" id="PTHR32308">
    <property type="entry name" value="LYASE BETA SUBUNIT, PUTATIVE (AFU_ORTHOLOGUE AFUA_4G13030)-RELATED"/>
    <property type="match status" value="1"/>
</dbReference>
<gene>
    <name evidence="7" type="ORF">PCON_02933</name>
</gene>
<evidence type="ECO:0000313" key="8">
    <source>
        <dbReference type="Proteomes" id="UP000018144"/>
    </source>
</evidence>
<dbReference type="InterPro" id="IPR040442">
    <property type="entry name" value="Pyrv_kinase-like_dom_sf"/>
</dbReference>
<reference evidence="7 8" key="1">
    <citation type="journal article" date="2013" name="PLoS Genet.">
        <title>The genome and development-dependent transcriptomes of Pyronema confluens: a window into fungal evolution.</title>
        <authorList>
            <person name="Traeger S."/>
            <person name="Altegoer F."/>
            <person name="Freitag M."/>
            <person name="Gabaldon T."/>
            <person name="Kempken F."/>
            <person name="Kumar A."/>
            <person name="Marcet-Houben M."/>
            <person name="Poggeler S."/>
            <person name="Stajich J.E."/>
            <person name="Nowrousian M."/>
        </authorList>
    </citation>
    <scope>NUCLEOTIDE SEQUENCE [LARGE SCALE GENOMIC DNA]</scope>
    <source>
        <strain evidence="8">CBS 100304</strain>
        <tissue evidence="7">Vegetative mycelium</tissue>
    </source>
</reference>
<name>U4LAB8_PYROM</name>
<keyword evidence="7" id="KW-0456">Lyase</keyword>
<dbReference type="GO" id="GO:0016829">
    <property type="term" value="F:lyase activity"/>
    <property type="evidence" value="ECO:0007669"/>
    <property type="project" value="UniProtKB-KW"/>
</dbReference>
<evidence type="ECO:0000256" key="2">
    <source>
        <dbReference type="ARBA" id="ARBA00022723"/>
    </source>
</evidence>
<dbReference type="InterPro" id="IPR015813">
    <property type="entry name" value="Pyrv/PenolPyrv_kinase-like_dom"/>
</dbReference>
<dbReference type="AlphaFoldDB" id="U4LAB8"/>
<sequence>MAAASRSVLRRALLYVPGSNARMLQKSRGLDVDCIAYDLEDSVTLSQKPTARRQITELLSQPRAAGIREQAVRINAVETGLALEDLTEVLKGKHVDTIVVPKVNKSSDLTFVQDVITHSGRSGIKLIALIESARAVMDIRSICLSSPNLSGLIFAAEDFSLDLSLTRTPSLTEFLFARQTIVTAARAFELDSAIDLVCTDYKDPAGSLTQECISGSAMGFTGKQCIHPLQVPVVHQLFAPSEDRVRDAVKILVAEKEAERLGKGSWSFGGKMIDRPVIEAARGVVKMAEMAGMGVERLWEEEKEVKPE</sequence>
<dbReference type="Pfam" id="PF03328">
    <property type="entry name" value="HpcH_HpaI"/>
    <property type="match status" value="1"/>
</dbReference>
<keyword evidence="2 5" id="KW-0479">Metal-binding</keyword>
<dbReference type="PIRSF" id="PIRSF015582">
    <property type="entry name" value="Cit_lyase_B"/>
    <property type="match status" value="1"/>
</dbReference>